<keyword evidence="2" id="KW-1185">Reference proteome</keyword>
<proteinExistence type="predicted"/>
<gene>
    <name evidence="1" type="ORF">TESG_04291</name>
</gene>
<protein>
    <submittedName>
        <fullName evidence="1">Uncharacterized protein</fullName>
    </submittedName>
</protein>
<evidence type="ECO:0000313" key="2">
    <source>
        <dbReference type="Proteomes" id="UP000009172"/>
    </source>
</evidence>
<dbReference type="EMBL" id="GG698497">
    <property type="protein sequence ID" value="EGD96864.1"/>
    <property type="molecule type" value="Genomic_DNA"/>
</dbReference>
<accession>F2RZR5</accession>
<dbReference type="Proteomes" id="UP000009172">
    <property type="component" value="Unassembled WGS sequence"/>
</dbReference>
<name>F2RZR5_TRIT1</name>
<dbReference type="HOGENOM" id="CLU_1866539_0_0_1"/>
<evidence type="ECO:0000313" key="1">
    <source>
        <dbReference type="EMBL" id="EGD96864.1"/>
    </source>
</evidence>
<sequence>MPRYKMQLQFFAYLIPLTNYPAGHTEKLGKWGETAYAADEGLTLVKPSVQPAGQTDTHPSPEGLYPFIGTDFHYVTTYSMAISDQSRLTSSSEALPGCMMAVFQADIISQDRSFDYWYGLSIRSVTKDSNCGYQVPA</sequence>
<reference evidence="2" key="1">
    <citation type="journal article" date="2012" name="MBio">
        <title>Comparative genome analysis of Trichophyton rubrum and related dermatophytes reveals candidate genes involved in infection.</title>
        <authorList>
            <person name="Martinez D.A."/>
            <person name="Oliver B.G."/>
            <person name="Graeser Y."/>
            <person name="Goldberg J.M."/>
            <person name="Li W."/>
            <person name="Martinez-Rossi N.M."/>
            <person name="Monod M."/>
            <person name="Shelest E."/>
            <person name="Barton R.C."/>
            <person name="Birch E."/>
            <person name="Brakhage A.A."/>
            <person name="Chen Z."/>
            <person name="Gurr S.J."/>
            <person name="Heiman D."/>
            <person name="Heitman J."/>
            <person name="Kosti I."/>
            <person name="Rossi A."/>
            <person name="Saif S."/>
            <person name="Samalova M."/>
            <person name="Saunders C.W."/>
            <person name="Shea T."/>
            <person name="Summerbell R.C."/>
            <person name="Xu J."/>
            <person name="Young S."/>
            <person name="Zeng Q."/>
            <person name="Birren B.W."/>
            <person name="Cuomo C.A."/>
            <person name="White T.C."/>
        </authorList>
    </citation>
    <scope>NUCLEOTIDE SEQUENCE [LARGE SCALE GENOMIC DNA]</scope>
    <source>
        <strain evidence="2">CBS 112818</strain>
    </source>
</reference>
<dbReference type="AlphaFoldDB" id="F2RZR5"/>
<organism evidence="1 2">
    <name type="scientific">Trichophyton tonsurans (strain CBS 112818)</name>
    <name type="common">Scalp ringworm fungus</name>
    <dbReference type="NCBI Taxonomy" id="647933"/>
    <lineage>
        <taxon>Eukaryota</taxon>
        <taxon>Fungi</taxon>
        <taxon>Dikarya</taxon>
        <taxon>Ascomycota</taxon>
        <taxon>Pezizomycotina</taxon>
        <taxon>Eurotiomycetes</taxon>
        <taxon>Eurotiomycetidae</taxon>
        <taxon>Onygenales</taxon>
        <taxon>Arthrodermataceae</taxon>
        <taxon>Trichophyton</taxon>
    </lineage>
</organism>